<accession>A0ACB1A8F0</accession>
<sequence>MRLKAVLLLAFYFVGIHCARHKKKNENKDDKIIAAEQVEKAKQIFSEIDHVENENINTLLKYVKNFSLENLGLMVEQLSKVKDAATELYQPHEEEFEGIHPIKNEESINQNFLNRILVNLLEGVENGSQVDEGTMSDAISILKYFIYYFQIPSTRDSKTNEKTGTHSFLKNSIPIRRKRENGCPTAKRHRCIIGSALGIVVAVVIAVILWTKNVIHIPPFN</sequence>
<gene>
    <name evidence="1" type="ORF">MENTE1834_LOCUS35151</name>
</gene>
<reference evidence="1" key="1">
    <citation type="submission" date="2023-11" db="EMBL/GenBank/DDBJ databases">
        <authorList>
            <person name="Poullet M."/>
        </authorList>
    </citation>
    <scope>NUCLEOTIDE SEQUENCE</scope>
    <source>
        <strain evidence="1">E1834</strain>
    </source>
</reference>
<dbReference type="EMBL" id="CAVMJV010000066">
    <property type="protein sequence ID" value="CAK5087549.1"/>
    <property type="molecule type" value="Genomic_DNA"/>
</dbReference>
<name>A0ACB1A8F0_MELEN</name>
<evidence type="ECO:0000313" key="1">
    <source>
        <dbReference type="EMBL" id="CAK5087549.1"/>
    </source>
</evidence>
<comment type="caution">
    <text evidence="1">The sequence shown here is derived from an EMBL/GenBank/DDBJ whole genome shotgun (WGS) entry which is preliminary data.</text>
</comment>
<keyword evidence="2" id="KW-1185">Reference proteome</keyword>
<protein>
    <submittedName>
        <fullName evidence="1">Uncharacterized protein</fullName>
    </submittedName>
</protein>
<organism evidence="1 2">
    <name type="scientific">Meloidogyne enterolobii</name>
    <name type="common">Root-knot nematode worm</name>
    <name type="synonym">Meloidogyne mayaguensis</name>
    <dbReference type="NCBI Taxonomy" id="390850"/>
    <lineage>
        <taxon>Eukaryota</taxon>
        <taxon>Metazoa</taxon>
        <taxon>Ecdysozoa</taxon>
        <taxon>Nematoda</taxon>
        <taxon>Chromadorea</taxon>
        <taxon>Rhabditida</taxon>
        <taxon>Tylenchina</taxon>
        <taxon>Tylenchomorpha</taxon>
        <taxon>Tylenchoidea</taxon>
        <taxon>Meloidogynidae</taxon>
        <taxon>Meloidogyninae</taxon>
        <taxon>Meloidogyne</taxon>
    </lineage>
</organism>
<evidence type="ECO:0000313" key="2">
    <source>
        <dbReference type="Proteomes" id="UP001497535"/>
    </source>
</evidence>
<proteinExistence type="predicted"/>
<dbReference type="Proteomes" id="UP001497535">
    <property type="component" value="Unassembled WGS sequence"/>
</dbReference>